<dbReference type="FunCoup" id="A0A136J575">
    <property type="interactions" value="596"/>
</dbReference>
<proteinExistence type="predicted"/>
<evidence type="ECO:0000259" key="2">
    <source>
        <dbReference type="PROSITE" id="PS50206"/>
    </source>
</evidence>
<evidence type="ECO:0000313" key="3">
    <source>
        <dbReference type="EMBL" id="KXJ92348.1"/>
    </source>
</evidence>
<reference evidence="4" key="1">
    <citation type="submission" date="2016-02" db="EMBL/GenBank/DDBJ databases">
        <title>Draft genome sequence of Microdochium bolleyi, a fungal endophyte of beachgrass.</title>
        <authorList>
            <consortium name="DOE Joint Genome Institute"/>
            <person name="David A.S."/>
            <person name="May G."/>
            <person name="Haridas S."/>
            <person name="Lim J."/>
            <person name="Wang M."/>
            <person name="Labutti K."/>
            <person name="Lipzen A."/>
            <person name="Barry K."/>
            <person name="Grigoriev I.V."/>
        </authorList>
    </citation>
    <scope>NUCLEOTIDE SEQUENCE [LARGE SCALE GENOMIC DNA]</scope>
    <source>
        <strain evidence="4">J235TASD1</strain>
    </source>
</reference>
<keyword evidence="4" id="KW-1185">Reference proteome</keyword>
<evidence type="ECO:0000256" key="1">
    <source>
        <dbReference type="RuleBase" id="RU000507"/>
    </source>
</evidence>
<dbReference type="AlphaFoldDB" id="A0A136J575"/>
<name>A0A136J575_9PEZI</name>
<dbReference type="InterPro" id="IPR001307">
    <property type="entry name" value="Thiosulphate_STrfase_CS"/>
</dbReference>
<feature type="domain" description="Rhodanese" evidence="2">
    <location>
        <begin position="105"/>
        <end position="210"/>
    </location>
</feature>
<gene>
    <name evidence="3" type="ORF">Micbo1qcDRAFT_233625</name>
</gene>
<sequence length="210" mass="22766">MATRHLVAAATRRAAATTAPLAAAAGTGVARQCRCLSMITNTTRTVPTTALRPMIRAAPAAATGGARVFARYKSEAPREAWEGNGKIWSFEEVRDLVQNRNASAANQSVVIIDVREPEELKREGWIPGAINIPVKTRPTAWHDTEDEFEHAFPQVPEGRPPRGAQIIMYCKAGVRSRAAAAFAREAGWTNVGEYPGSFAEWVEKGGVIEQ</sequence>
<dbReference type="PANTHER" id="PTHR44086:SF10">
    <property type="entry name" value="THIOSULFATE SULFURTRANSFERASE_RHODANESE-LIKE DOMAIN-CONTAINING PROTEIN 3"/>
    <property type="match status" value="1"/>
</dbReference>
<dbReference type="InterPro" id="IPR001763">
    <property type="entry name" value="Rhodanese-like_dom"/>
</dbReference>
<dbReference type="Pfam" id="PF00581">
    <property type="entry name" value="Rhodanese"/>
    <property type="match status" value="1"/>
</dbReference>
<dbReference type="GO" id="GO:0005739">
    <property type="term" value="C:mitochondrion"/>
    <property type="evidence" value="ECO:0007669"/>
    <property type="project" value="TreeGrafter"/>
</dbReference>
<dbReference type="SMART" id="SM00450">
    <property type="entry name" value="RHOD"/>
    <property type="match status" value="1"/>
</dbReference>
<dbReference type="GO" id="GO:0004792">
    <property type="term" value="F:thiosulfate-cyanide sulfurtransferase activity"/>
    <property type="evidence" value="ECO:0007669"/>
    <property type="project" value="InterPro"/>
</dbReference>
<dbReference type="OrthoDB" id="566238at2759"/>
<dbReference type="InParanoid" id="A0A136J575"/>
<evidence type="ECO:0000313" key="4">
    <source>
        <dbReference type="Proteomes" id="UP000070501"/>
    </source>
</evidence>
<accession>A0A136J575</accession>
<organism evidence="3 4">
    <name type="scientific">Microdochium bolleyi</name>
    <dbReference type="NCBI Taxonomy" id="196109"/>
    <lineage>
        <taxon>Eukaryota</taxon>
        <taxon>Fungi</taxon>
        <taxon>Dikarya</taxon>
        <taxon>Ascomycota</taxon>
        <taxon>Pezizomycotina</taxon>
        <taxon>Sordariomycetes</taxon>
        <taxon>Xylariomycetidae</taxon>
        <taxon>Xylariales</taxon>
        <taxon>Microdochiaceae</taxon>
        <taxon>Microdochium</taxon>
    </lineage>
</organism>
<dbReference type="PROSITE" id="PS00683">
    <property type="entry name" value="RHODANESE_2"/>
    <property type="match status" value="1"/>
</dbReference>
<dbReference type="Gene3D" id="3.40.250.10">
    <property type="entry name" value="Rhodanese-like domain"/>
    <property type="match status" value="1"/>
</dbReference>
<dbReference type="SUPFAM" id="SSF52821">
    <property type="entry name" value="Rhodanese/Cell cycle control phosphatase"/>
    <property type="match status" value="1"/>
</dbReference>
<dbReference type="Proteomes" id="UP000070501">
    <property type="component" value="Unassembled WGS sequence"/>
</dbReference>
<dbReference type="PROSITE" id="PS50206">
    <property type="entry name" value="RHODANESE_3"/>
    <property type="match status" value="1"/>
</dbReference>
<dbReference type="InterPro" id="IPR036873">
    <property type="entry name" value="Rhodanese-like_dom_sf"/>
</dbReference>
<keyword evidence="1" id="KW-0808">Transferase</keyword>
<dbReference type="PANTHER" id="PTHR44086">
    <property type="entry name" value="THIOSULFATE SULFURTRANSFERASE RDL2, MITOCHONDRIAL-RELATED"/>
    <property type="match status" value="1"/>
</dbReference>
<dbReference type="STRING" id="196109.A0A136J575"/>
<dbReference type="EMBL" id="KQ964249">
    <property type="protein sequence ID" value="KXJ92348.1"/>
    <property type="molecule type" value="Genomic_DNA"/>
</dbReference>
<protein>
    <recommendedName>
        <fullName evidence="1">Sulfurtransferase</fullName>
    </recommendedName>
</protein>